<comment type="caution">
    <text evidence="10">The sequence shown here is derived from an EMBL/GenBank/DDBJ whole genome shotgun (WGS) entry which is preliminary data.</text>
</comment>
<evidence type="ECO:0000313" key="10">
    <source>
        <dbReference type="EMBL" id="GAH86497.1"/>
    </source>
</evidence>
<feature type="transmembrane region" description="Helical" evidence="9">
    <location>
        <begin position="48"/>
        <end position="66"/>
    </location>
</feature>
<keyword evidence="3" id="KW-0285">Flavoprotein</keyword>
<dbReference type="PANTHER" id="PTHR30578">
    <property type="entry name" value="ELECTRON TRANSPORT COMPLEX PROTEIN RNFD"/>
    <property type="match status" value="1"/>
</dbReference>
<keyword evidence="2" id="KW-0597">Phosphoprotein</keyword>
<evidence type="ECO:0000256" key="6">
    <source>
        <dbReference type="ARBA" id="ARBA00022967"/>
    </source>
</evidence>
<dbReference type="GO" id="GO:0005886">
    <property type="term" value="C:plasma membrane"/>
    <property type="evidence" value="ECO:0007669"/>
    <property type="project" value="TreeGrafter"/>
</dbReference>
<evidence type="ECO:0000256" key="9">
    <source>
        <dbReference type="SAM" id="Phobius"/>
    </source>
</evidence>
<dbReference type="GO" id="GO:0055085">
    <property type="term" value="P:transmembrane transport"/>
    <property type="evidence" value="ECO:0007669"/>
    <property type="project" value="InterPro"/>
</dbReference>
<keyword evidence="1" id="KW-0813">Transport</keyword>
<keyword evidence="6" id="KW-1278">Translocase</keyword>
<keyword evidence="5 9" id="KW-0812">Transmembrane</keyword>
<keyword evidence="4" id="KW-0288">FMN</keyword>
<feature type="transmembrane region" description="Helical" evidence="9">
    <location>
        <begin position="12"/>
        <end position="36"/>
    </location>
</feature>
<sequence length="253" mass="26954">TVISVAACGPLLAGLVLFGWRAGVVAAISIVSCAFIERGYFFVTRTPALLGRSHAYLTGLLLALTLPPYVPWYVPVVAAAFAIIVGKGIFGGVGHFIWQPALVGRLAVAVMFPTMMTTPAPNLSGVGPILGQNRLLVGDIRDTRYVRELRSWRGRTAPPGADAFLIRKPDVTLKGLTSGRGAAFSALAYRPVDIPRSEPAAFMHLPAISDLIFGARPGGIGETCALVIIISGLYLVYRNYVKLHLPVMFIIAA</sequence>
<keyword evidence="7 9" id="KW-1133">Transmembrane helix</keyword>
<dbReference type="PANTHER" id="PTHR30578:SF0">
    <property type="entry name" value="ION-TRANSLOCATING OXIDOREDUCTASE COMPLEX SUBUNIT D"/>
    <property type="match status" value="1"/>
</dbReference>
<name>X1IXS5_9ZZZZ</name>
<accession>X1IXS5</accession>
<proteinExistence type="predicted"/>
<feature type="transmembrane region" description="Helical" evidence="9">
    <location>
        <begin position="72"/>
        <end position="90"/>
    </location>
</feature>
<reference evidence="10" key="1">
    <citation type="journal article" date="2014" name="Front. Microbiol.">
        <title>High frequency of phylogenetically diverse reductive dehalogenase-homologous genes in deep subseafloor sedimentary metagenomes.</title>
        <authorList>
            <person name="Kawai M."/>
            <person name="Futagami T."/>
            <person name="Toyoda A."/>
            <person name="Takaki Y."/>
            <person name="Nishi S."/>
            <person name="Hori S."/>
            <person name="Arai W."/>
            <person name="Tsubouchi T."/>
            <person name="Morono Y."/>
            <person name="Uchiyama I."/>
            <person name="Ito T."/>
            <person name="Fujiyama A."/>
            <person name="Inagaki F."/>
            <person name="Takami H."/>
        </authorList>
    </citation>
    <scope>NUCLEOTIDE SEQUENCE</scope>
    <source>
        <strain evidence="10">Expedition CK06-06</strain>
    </source>
</reference>
<evidence type="ECO:0000256" key="3">
    <source>
        <dbReference type="ARBA" id="ARBA00022630"/>
    </source>
</evidence>
<evidence type="ECO:0000256" key="8">
    <source>
        <dbReference type="ARBA" id="ARBA00023136"/>
    </source>
</evidence>
<organism evidence="10">
    <name type="scientific">marine sediment metagenome</name>
    <dbReference type="NCBI Taxonomy" id="412755"/>
    <lineage>
        <taxon>unclassified sequences</taxon>
        <taxon>metagenomes</taxon>
        <taxon>ecological metagenomes</taxon>
    </lineage>
</organism>
<dbReference type="EMBL" id="BARU01035966">
    <property type="protein sequence ID" value="GAH86497.1"/>
    <property type="molecule type" value="Genomic_DNA"/>
</dbReference>
<gene>
    <name evidence="10" type="ORF">S03H2_56244</name>
</gene>
<feature type="non-terminal residue" evidence="10">
    <location>
        <position position="1"/>
    </location>
</feature>
<evidence type="ECO:0000256" key="5">
    <source>
        <dbReference type="ARBA" id="ARBA00022692"/>
    </source>
</evidence>
<dbReference type="InterPro" id="IPR004338">
    <property type="entry name" value="NqrB/RnfD"/>
</dbReference>
<dbReference type="AlphaFoldDB" id="X1IXS5"/>
<evidence type="ECO:0000256" key="2">
    <source>
        <dbReference type="ARBA" id="ARBA00022553"/>
    </source>
</evidence>
<dbReference type="Pfam" id="PF03116">
    <property type="entry name" value="NQR2_RnfD_RnfE"/>
    <property type="match status" value="1"/>
</dbReference>
<evidence type="ECO:0000256" key="7">
    <source>
        <dbReference type="ARBA" id="ARBA00022989"/>
    </source>
</evidence>
<evidence type="ECO:0000256" key="4">
    <source>
        <dbReference type="ARBA" id="ARBA00022643"/>
    </source>
</evidence>
<keyword evidence="8 9" id="KW-0472">Membrane</keyword>
<feature type="non-terminal residue" evidence="10">
    <location>
        <position position="253"/>
    </location>
</feature>
<evidence type="ECO:0000256" key="1">
    <source>
        <dbReference type="ARBA" id="ARBA00022448"/>
    </source>
</evidence>
<protein>
    <submittedName>
        <fullName evidence="10">Uncharacterized protein</fullName>
    </submittedName>
</protein>